<organism evidence="1 2">
    <name type="scientific">Austropuccinia psidii MF-1</name>
    <dbReference type="NCBI Taxonomy" id="1389203"/>
    <lineage>
        <taxon>Eukaryota</taxon>
        <taxon>Fungi</taxon>
        <taxon>Dikarya</taxon>
        <taxon>Basidiomycota</taxon>
        <taxon>Pucciniomycotina</taxon>
        <taxon>Pucciniomycetes</taxon>
        <taxon>Pucciniales</taxon>
        <taxon>Sphaerophragmiaceae</taxon>
        <taxon>Austropuccinia</taxon>
    </lineage>
</organism>
<protein>
    <submittedName>
        <fullName evidence="1">Uncharacterized protein</fullName>
    </submittedName>
</protein>
<proteinExistence type="predicted"/>
<dbReference type="OrthoDB" id="2507294at2759"/>
<dbReference type="Proteomes" id="UP000765509">
    <property type="component" value="Unassembled WGS sequence"/>
</dbReference>
<reference evidence="1" key="1">
    <citation type="submission" date="2021-03" db="EMBL/GenBank/DDBJ databases">
        <title>Draft genome sequence of rust myrtle Austropuccinia psidii MF-1, a brazilian biotype.</title>
        <authorList>
            <person name="Quecine M.C."/>
            <person name="Pachon D.M.R."/>
            <person name="Bonatelli M.L."/>
            <person name="Correr F.H."/>
            <person name="Franceschini L.M."/>
            <person name="Leite T.F."/>
            <person name="Margarido G.R.A."/>
            <person name="Almeida C.A."/>
            <person name="Ferrarezi J.A."/>
            <person name="Labate C.A."/>
        </authorList>
    </citation>
    <scope>NUCLEOTIDE SEQUENCE</scope>
    <source>
        <strain evidence="1">MF-1</strain>
    </source>
</reference>
<evidence type="ECO:0000313" key="1">
    <source>
        <dbReference type="EMBL" id="MBW0479814.1"/>
    </source>
</evidence>
<comment type="caution">
    <text evidence="1">The sequence shown here is derived from an EMBL/GenBank/DDBJ whole genome shotgun (WGS) entry which is preliminary data.</text>
</comment>
<accession>A0A9Q3GUT9</accession>
<keyword evidence="2" id="KW-1185">Reference proteome</keyword>
<evidence type="ECO:0000313" key="2">
    <source>
        <dbReference type="Proteomes" id="UP000765509"/>
    </source>
</evidence>
<sequence>MRLIDYIDELLIDVPTIPDCWIAARLDKEFKGQPTMWCTQMKEIHGRGKWKWWNILIIQNYSNVDWRGKYIMSFENDIYSADKDPYEWCLKNSKIVKAIYPQMKIQMRKNKLLTQVVGELEHAVKCMCIQSFTLDEISNTLEDVRKRKDIGKYS</sequence>
<dbReference type="EMBL" id="AVOT02005726">
    <property type="protein sequence ID" value="MBW0479814.1"/>
    <property type="molecule type" value="Genomic_DNA"/>
</dbReference>
<gene>
    <name evidence="1" type="ORF">O181_019529</name>
</gene>
<dbReference type="AlphaFoldDB" id="A0A9Q3GUT9"/>
<name>A0A9Q3GUT9_9BASI</name>